<keyword evidence="3" id="KW-1185">Reference proteome</keyword>
<reference evidence="2 3" key="1">
    <citation type="submission" date="2024-09" db="EMBL/GenBank/DDBJ databases">
        <authorList>
            <person name="Sun Q."/>
            <person name="Mori K."/>
        </authorList>
    </citation>
    <scope>NUCLEOTIDE SEQUENCE [LARGE SCALE GENOMIC DNA]</scope>
    <source>
        <strain evidence="2 3">TBRC 2205</strain>
    </source>
</reference>
<evidence type="ECO:0000313" key="3">
    <source>
        <dbReference type="Proteomes" id="UP001589894"/>
    </source>
</evidence>
<sequence>MAPDSAGAELVAAGLAVAAVVALALTWDTGRGWRRAALRSVALLLCLATTSATALLWLNRQVETYPTWSDLFGGGGDVAATHAAITPVGAPSGRRAGRVVRLTVAGRTSHLTMPVYAYLPADYGRRPAERYPVIEALHGFPGSPMSWLRRLGVSTMLDREIAAGRMAPTVVLFPYITPDPARDTECTNLVHGPAAETFLTVDVPSAVESQLRVRQDRAGWGLIGYSAGGFCATNLVLRHPTRYAAGASLSGYSDPGIVVGDGSEHTFNNDDWRLRHLPVPAVALYLACARSDPTAMRDTAALAGLVRAPATVTTEYVDTGGHNGPTWEAMEPPAFDWLSGWLGRPEG</sequence>
<keyword evidence="1" id="KW-0472">Membrane</keyword>
<keyword evidence="1" id="KW-0812">Transmembrane</keyword>
<organism evidence="2 3">
    <name type="scientific">Plantactinospora siamensis</name>
    <dbReference type="NCBI Taxonomy" id="555372"/>
    <lineage>
        <taxon>Bacteria</taxon>
        <taxon>Bacillati</taxon>
        <taxon>Actinomycetota</taxon>
        <taxon>Actinomycetes</taxon>
        <taxon>Micromonosporales</taxon>
        <taxon>Micromonosporaceae</taxon>
        <taxon>Plantactinospora</taxon>
    </lineage>
</organism>
<name>A0ABV6P7V1_9ACTN</name>
<dbReference type="InterPro" id="IPR050583">
    <property type="entry name" value="Mycobacterial_A85_antigen"/>
</dbReference>
<accession>A0ABV6P7V1</accession>
<gene>
    <name evidence="2" type="ORF">ACFFHU_31170</name>
</gene>
<evidence type="ECO:0000313" key="2">
    <source>
        <dbReference type="EMBL" id="MFC0568582.1"/>
    </source>
</evidence>
<protein>
    <submittedName>
        <fullName evidence="2">Alpha/beta hydrolase</fullName>
    </submittedName>
</protein>
<dbReference type="Pfam" id="PF00756">
    <property type="entry name" value="Esterase"/>
    <property type="match status" value="1"/>
</dbReference>
<feature type="transmembrane region" description="Helical" evidence="1">
    <location>
        <begin position="37"/>
        <end position="58"/>
    </location>
</feature>
<dbReference type="EMBL" id="JBHLUE010000036">
    <property type="protein sequence ID" value="MFC0568582.1"/>
    <property type="molecule type" value="Genomic_DNA"/>
</dbReference>
<dbReference type="SUPFAM" id="SSF53474">
    <property type="entry name" value="alpha/beta-Hydrolases"/>
    <property type="match status" value="1"/>
</dbReference>
<dbReference type="RefSeq" id="WP_377344131.1">
    <property type="nucleotide sequence ID" value="NZ_JBHLUE010000036.1"/>
</dbReference>
<dbReference type="Proteomes" id="UP001589894">
    <property type="component" value="Unassembled WGS sequence"/>
</dbReference>
<dbReference type="Gene3D" id="3.40.50.1820">
    <property type="entry name" value="alpha/beta hydrolase"/>
    <property type="match status" value="1"/>
</dbReference>
<dbReference type="PANTHER" id="PTHR48098:SF1">
    <property type="entry name" value="DIACYLGLYCEROL ACYLTRANSFERASE_MYCOLYLTRANSFERASE AG85A"/>
    <property type="match status" value="1"/>
</dbReference>
<feature type="transmembrane region" description="Helical" evidence="1">
    <location>
        <begin position="6"/>
        <end position="25"/>
    </location>
</feature>
<dbReference type="PANTHER" id="PTHR48098">
    <property type="entry name" value="ENTEROCHELIN ESTERASE-RELATED"/>
    <property type="match status" value="1"/>
</dbReference>
<keyword evidence="2" id="KW-0378">Hydrolase</keyword>
<comment type="caution">
    <text evidence="2">The sequence shown here is derived from an EMBL/GenBank/DDBJ whole genome shotgun (WGS) entry which is preliminary data.</text>
</comment>
<dbReference type="InterPro" id="IPR000801">
    <property type="entry name" value="Esterase-like"/>
</dbReference>
<keyword evidence="1" id="KW-1133">Transmembrane helix</keyword>
<evidence type="ECO:0000256" key="1">
    <source>
        <dbReference type="SAM" id="Phobius"/>
    </source>
</evidence>
<dbReference type="GO" id="GO:0016787">
    <property type="term" value="F:hydrolase activity"/>
    <property type="evidence" value="ECO:0007669"/>
    <property type="project" value="UniProtKB-KW"/>
</dbReference>
<dbReference type="InterPro" id="IPR029058">
    <property type="entry name" value="AB_hydrolase_fold"/>
</dbReference>
<proteinExistence type="predicted"/>